<dbReference type="Proteomes" id="UP000886786">
    <property type="component" value="Unassembled WGS sequence"/>
</dbReference>
<dbReference type="EMBL" id="DVFV01000096">
    <property type="protein sequence ID" value="HIQ90993.1"/>
    <property type="molecule type" value="Genomic_DNA"/>
</dbReference>
<sequence>MENTKRTTVMVVLLIIFMIANVCFALFENNDYENRKEAGNERWKQVEKRIIAIENRVENLENGRSD</sequence>
<evidence type="ECO:0000313" key="3">
    <source>
        <dbReference type="Proteomes" id="UP000886786"/>
    </source>
</evidence>
<dbReference type="AlphaFoldDB" id="A0A9D1CYG8"/>
<reference evidence="2" key="2">
    <citation type="journal article" date="2021" name="PeerJ">
        <title>Extensive microbial diversity within the chicken gut microbiome revealed by metagenomics and culture.</title>
        <authorList>
            <person name="Gilroy R."/>
            <person name="Ravi A."/>
            <person name="Getino M."/>
            <person name="Pursley I."/>
            <person name="Horton D.L."/>
            <person name="Alikhan N.F."/>
            <person name="Baker D."/>
            <person name="Gharbi K."/>
            <person name="Hall N."/>
            <person name="Watson M."/>
            <person name="Adriaenssens E.M."/>
            <person name="Foster-Nyarko E."/>
            <person name="Jarju S."/>
            <person name="Secka A."/>
            <person name="Antonio M."/>
            <person name="Oren A."/>
            <person name="Chaudhuri R.R."/>
            <person name="La Ragione R."/>
            <person name="Hildebrand F."/>
            <person name="Pallen M.J."/>
        </authorList>
    </citation>
    <scope>NUCLEOTIDE SEQUENCE</scope>
    <source>
        <strain evidence="2">CHK147-3167</strain>
    </source>
</reference>
<keyword evidence="1" id="KW-1133">Transmembrane helix</keyword>
<feature type="transmembrane region" description="Helical" evidence="1">
    <location>
        <begin position="7"/>
        <end position="27"/>
    </location>
</feature>
<protein>
    <submittedName>
        <fullName evidence="2">Uncharacterized protein</fullName>
    </submittedName>
</protein>
<evidence type="ECO:0000313" key="2">
    <source>
        <dbReference type="EMBL" id="HIQ90993.1"/>
    </source>
</evidence>
<proteinExistence type="predicted"/>
<name>A0A9D1CYG8_9FIRM</name>
<keyword evidence="1" id="KW-0472">Membrane</keyword>
<evidence type="ECO:0000256" key="1">
    <source>
        <dbReference type="SAM" id="Phobius"/>
    </source>
</evidence>
<gene>
    <name evidence="2" type="ORF">IAB27_05165</name>
</gene>
<organism evidence="2 3">
    <name type="scientific">Candidatus Coprosoma intestinipullorum</name>
    <dbReference type="NCBI Taxonomy" id="2840752"/>
    <lineage>
        <taxon>Bacteria</taxon>
        <taxon>Bacillati</taxon>
        <taxon>Bacillota</taxon>
        <taxon>Bacillota incertae sedis</taxon>
        <taxon>Candidatus Coprosoma</taxon>
    </lineage>
</organism>
<keyword evidence="1" id="KW-0812">Transmembrane</keyword>
<accession>A0A9D1CYG8</accession>
<reference evidence="2" key="1">
    <citation type="submission" date="2020-10" db="EMBL/GenBank/DDBJ databases">
        <authorList>
            <person name="Gilroy R."/>
        </authorList>
    </citation>
    <scope>NUCLEOTIDE SEQUENCE</scope>
    <source>
        <strain evidence="2">CHK147-3167</strain>
    </source>
</reference>
<comment type="caution">
    <text evidence="2">The sequence shown here is derived from an EMBL/GenBank/DDBJ whole genome shotgun (WGS) entry which is preliminary data.</text>
</comment>